<organism evidence="12">
    <name type="scientific">hydrothermal vent metagenome</name>
    <dbReference type="NCBI Taxonomy" id="652676"/>
    <lineage>
        <taxon>unclassified sequences</taxon>
        <taxon>metagenomes</taxon>
        <taxon>ecological metagenomes</taxon>
    </lineage>
</organism>
<dbReference type="AlphaFoldDB" id="A0A3B0RT35"/>
<evidence type="ECO:0000256" key="7">
    <source>
        <dbReference type="ARBA" id="ARBA00023077"/>
    </source>
</evidence>
<evidence type="ECO:0000256" key="5">
    <source>
        <dbReference type="ARBA" id="ARBA00023004"/>
    </source>
</evidence>
<keyword evidence="4" id="KW-0812">Transmembrane</keyword>
<evidence type="ECO:0000256" key="6">
    <source>
        <dbReference type="ARBA" id="ARBA00023065"/>
    </source>
</evidence>
<keyword evidence="5" id="KW-0408">Iron</keyword>
<proteinExistence type="predicted"/>
<evidence type="ECO:0000256" key="1">
    <source>
        <dbReference type="ARBA" id="ARBA00004571"/>
    </source>
</evidence>
<evidence type="ECO:0000256" key="3">
    <source>
        <dbReference type="ARBA" id="ARBA00022496"/>
    </source>
</evidence>
<name>A0A3B0RT35_9ZZZZ</name>
<keyword evidence="7" id="KW-0798">TonB box</keyword>
<keyword evidence="3" id="KW-0410">Iron transport</keyword>
<comment type="subcellular location">
    <subcellularLocation>
        <location evidence="1">Cell outer membrane</location>
        <topology evidence="1">Multi-pass membrane protein</topology>
    </subcellularLocation>
</comment>
<feature type="non-terminal residue" evidence="12">
    <location>
        <position position="535"/>
    </location>
</feature>
<evidence type="ECO:0000256" key="9">
    <source>
        <dbReference type="ARBA" id="ARBA00023237"/>
    </source>
</evidence>
<dbReference type="Pfam" id="PF00593">
    <property type="entry name" value="TonB_dep_Rec_b-barrel"/>
    <property type="match status" value="1"/>
</dbReference>
<feature type="domain" description="TonB-dependent receptor plug" evidence="11">
    <location>
        <begin position="49"/>
        <end position="154"/>
    </location>
</feature>
<dbReference type="InterPro" id="IPR012910">
    <property type="entry name" value="Plug_dom"/>
</dbReference>
<dbReference type="Gene3D" id="2.40.170.20">
    <property type="entry name" value="TonB-dependent receptor, beta-barrel domain"/>
    <property type="match status" value="1"/>
</dbReference>
<dbReference type="EMBL" id="UOED01000029">
    <property type="protein sequence ID" value="VAV87683.1"/>
    <property type="molecule type" value="Genomic_DNA"/>
</dbReference>
<dbReference type="PANTHER" id="PTHR32552">
    <property type="entry name" value="FERRICHROME IRON RECEPTOR-RELATED"/>
    <property type="match status" value="1"/>
</dbReference>
<dbReference type="GO" id="GO:0006826">
    <property type="term" value="P:iron ion transport"/>
    <property type="evidence" value="ECO:0007669"/>
    <property type="project" value="UniProtKB-KW"/>
</dbReference>
<dbReference type="SUPFAM" id="SSF56935">
    <property type="entry name" value="Porins"/>
    <property type="match status" value="1"/>
</dbReference>
<dbReference type="InterPro" id="IPR000531">
    <property type="entry name" value="Beta-barrel_TonB"/>
</dbReference>
<accession>A0A3B0RT35</accession>
<gene>
    <name evidence="12" type="ORF">MNBD_ALPHA02-937</name>
</gene>
<evidence type="ECO:0000256" key="4">
    <source>
        <dbReference type="ARBA" id="ARBA00022692"/>
    </source>
</evidence>
<dbReference type="PANTHER" id="PTHR32552:SF81">
    <property type="entry name" value="TONB-DEPENDENT OUTER MEMBRANE RECEPTOR"/>
    <property type="match status" value="1"/>
</dbReference>
<dbReference type="InterPro" id="IPR036942">
    <property type="entry name" value="Beta-barrel_TonB_sf"/>
</dbReference>
<evidence type="ECO:0000256" key="2">
    <source>
        <dbReference type="ARBA" id="ARBA00022448"/>
    </source>
</evidence>
<dbReference type="InterPro" id="IPR039426">
    <property type="entry name" value="TonB-dep_rcpt-like"/>
</dbReference>
<evidence type="ECO:0000259" key="10">
    <source>
        <dbReference type="Pfam" id="PF00593"/>
    </source>
</evidence>
<keyword evidence="2" id="KW-0813">Transport</keyword>
<evidence type="ECO:0000259" key="11">
    <source>
        <dbReference type="Pfam" id="PF07715"/>
    </source>
</evidence>
<feature type="domain" description="TonB-dependent receptor-like beta-barrel" evidence="10">
    <location>
        <begin position="290"/>
        <end position="488"/>
    </location>
</feature>
<keyword evidence="9" id="KW-0998">Cell outer membrane</keyword>
<dbReference type="GO" id="GO:0009279">
    <property type="term" value="C:cell outer membrane"/>
    <property type="evidence" value="ECO:0007669"/>
    <property type="project" value="UniProtKB-SubCell"/>
</dbReference>
<keyword evidence="12" id="KW-0675">Receptor</keyword>
<sequence>MRKYLKTTSALISTSLMAGLMTASGATAADETITLEEIVVTSQYREQSLKDVPISVAVVSGDFMKKQSITKMADLQFSVPNFTMAESGIGTNVFIRGIGSGNNQGFEQSVGIYVDGIHHGRAQQSRAPFLDLERVEVLRGPQSILFGKNSVAGALNITTAKPTEEFEGYVNLSFEPTDNEKEATIVLSGPISDKVRVRVAGRYHDLNGYIKNLTLNRDEPAQEDWTLRGIVEMDVTENLTATLKVERSQFDVKGRNIEIDGEIPAAAGPFAGLKYSQILVGAFGQDPSVLNNTLDGKRSSNGDFSNNKQTEIVLTLDWELGDHTLKSTSGYSDFKFNDNCDCDFTGANIFTLPLSEQYEQFSQEIRLASPGGETIDYIVGAYFQTSNHGYQDAIEINNSSVLVPLLNGNPGFAAFAPLFGAMGVNGAGDLFAGTKGPRDAKVDASVYSGFAQVSWNISDRLTLQLGGRLTYEKKDGSRNLTITNTDGSALSGARLLAPDFYGFAFDIGTDNAAGSDLANVLTGILTDRLGPVAGP</sequence>
<reference evidence="12" key="1">
    <citation type="submission" date="2018-06" db="EMBL/GenBank/DDBJ databases">
        <authorList>
            <person name="Zhirakovskaya E."/>
        </authorList>
    </citation>
    <scope>NUCLEOTIDE SEQUENCE</scope>
</reference>
<dbReference type="Pfam" id="PF07715">
    <property type="entry name" value="Plug"/>
    <property type="match status" value="1"/>
</dbReference>
<evidence type="ECO:0000256" key="8">
    <source>
        <dbReference type="ARBA" id="ARBA00023136"/>
    </source>
</evidence>
<protein>
    <submittedName>
        <fullName evidence="12">TonB-dependent receptor</fullName>
    </submittedName>
</protein>
<keyword evidence="8" id="KW-0472">Membrane</keyword>
<keyword evidence="6" id="KW-0406">Ion transport</keyword>
<dbReference type="PROSITE" id="PS52016">
    <property type="entry name" value="TONB_DEPENDENT_REC_3"/>
    <property type="match status" value="1"/>
</dbReference>
<evidence type="ECO:0000313" key="12">
    <source>
        <dbReference type="EMBL" id="VAV87683.1"/>
    </source>
</evidence>